<dbReference type="EMBL" id="QWGA01000007">
    <property type="protein sequence ID" value="RIJ28649.1"/>
    <property type="molecule type" value="Genomic_DNA"/>
</dbReference>
<feature type="domain" description="Anti-bacteriophage protein A/HamA C-terminal" evidence="1">
    <location>
        <begin position="11"/>
        <end position="283"/>
    </location>
</feature>
<keyword evidence="3" id="KW-1185">Reference proteome</keyword>
<dbReference type="AlphaFoldDB" id="A0A399RG77"/>
<reference evidence="2 3" key="1">
    <citation type="submission" date="2018-08" db="EMBL/GenBank/DDBJ databases">
        <title>Henriciella mobilis sp. nov., isolated from seawater.</title>
        <authorList>
            <person name="Cheng H."/>
            <person name="Wu Y.-H."/>
            <person name="Xu X.-W."/>
            <person name="Guo L.-L."/>
        </authorList>
    </citation>
    <scope>NUCLEOTIDE SEQUENCE [LARGE SCALE GENOMIC DNA]</scope>
    <source>
        <strain evidence="2 3">CCUG67844</strain>
    </source>
</reference>
<dbReference type="Proteomes" id="UP000265845">
    <property type="component" value="Unassembled WGS sequence"/>
</dbReference>
<dbReference type="OrthoDB" id="4964195at2"/>
<organism evidence="2 3">
    <name type="scientific">Henriciella algicola</name>
    <dbReference type="NCBI Taxonomy" id="1608422"/>
    <lineage>
        <taxon>Bacteria</taxon>
        <taxon>Pseudomonadati</taxon>
        <taxon>Pseudomonadota</taxon>
        <taxon>Alphaproteobacteria</taxon>
        <taxon>Hyphomonadales</taxon>
        <taxon>Hyphomonadaceae</taxon>
        <taxon>Henriciella</taxon>
    </lineage>
</organism>
<evidence type="ECO:0000313" key="2">
    <source>
        <dbReference type="EMBL" id="RIJ28649.1"/>
    </source>
</evidence>
<dbReference type="RefSeq" id="WP_119454073.1">
    <property type="nucleotide sequence ID" value="NZ_QWGA01000007.1"/>
</dbReference>
<evidence type="ECO:0000259" key="1">
    <source>
        <dbReference type="Pfam" id="PF08878"/>
    </source>
</evidence>
<accession>A0A399RG77</accession>
<sequence length="287" mass="32100">MVDQTNLPDEFLEIVHQVKNDASGVDGLIACAGFELNSWRSKKLAEHLLNWLPHFALRPSEIEAIGTNNHFKLLKNAAHSVFKSANAERRGEIGELLLHIIGVTQYRAQAFVSRLFYKMRTNDQVTGFDSTLVTYDERTKDVELWLGEAKFYQNVSDGVSAALTSLKAHLDAGFLEETKILVGPKIEPSSPGYEKLQWLFNDGNKLDEIVSRIVVPVLIASESAAAQSYSGCENTYQGLVIKEYDYVVRRLAQSPIANTVRVVAFYVPLASKSELEAEFKRKLGAYE</sequence>
<protein>
    <submittedName>
        <fullName evidence="2">DUF1837 domain-containing protein</fullName>
    </submittedName>
</protein>
<comment type="caution">
    <text evidence="2">The sequence shown here is derived from an EMBL/GenBank/DDBJ whole genome shotgun (WGS) entry which is preliminary data.</text>
</comment>
<name>A0A399RG77_9PROT</name>
<gene>
    <name evidence="2" type="ORF">D1222_09700</name>
</gene>
<dbReference type="Pfam" id="PF08878">
    <property type="entry name" value="HamA"/>
    <property type="match status" value="1"/>
</dbReference>
<evidence type="ECO:0000313" key="3">
    <source>
        <dbReference type="Proteomes" id="UP000265845"/>
    </source>
</evidence>
<dbReference type="InterPro" id="IPR014976">
    <property type="entry name" value="AbpA_HamA_C"/>
</dbReference>
<proteinExistence type="predicted"/>